<dbReference type="OMA" id="CLKARIH"/>
<dbReference type="eggNOG" id="KOG2582">
    <property type="taxonomic scope" value="Eukaryota"/>
</dbReference>
<evidence type="ECO:0000256" key="7">
    <source>
        <dbReference type="ARBA" id="ARBA00023242"/>
    </source>
</evidence>
<dbReference type="Pfam" id="PF22788">
    <property type="entry name" value="COP9_hel_rpt"/>
    <property type="match status" value="1"/>
</dbReference>
<keyword evidence="10" id="KW-1185">Reference proteome</keyword>
<evidence type="ECO:0000256" key="2">
    <source>
        <dbReference type="ARBA" id="ARBA00004496"/>
    </source>
</evidence>
<evidence type="ECO:0000256" key="5">
    <source>
        <dbReference type="ARBA" id="ARBA00022490"/>
    </source>
</evidence>
<dbReference type="AlphaFoldDB" id="A0A0D2SRU3"/>
<proteinExistence type="inferred from homology"/>
<accession>A0A0D2SRU3</accession>
<keyword evidence="5" id="KW-0963">Cytoplasm</keyword>
<dbReference type="PANTHER" id="PTHR10758:SF1">
    <property type="entry name" value="COP9 SIGNALOSOME COMPLEX SUBUNIT 3"/>
    <property type="match status" value="1"/>
</dbReference>
<evidence type="ECO:0000256" key="4">
    <source>
        <dbReference type="ARBA" id="ARBA00014878"/>
    </source>
</evidence>
<dbReference type="Gene3D" id="1.25.40.570">
    <property type="match status" value="1"/>
</dbReference>
<dbReference type="FunFam" id="1.25.40.570:FF:000008">
    <property type="entry name" value="COP9 signalosome complex subunit 3"/>
    <property type="match status" value="1"/>
</dbReference>
<organism evidence="9 10">
    <name type="scientific">Gossypium raimondii</name>
    <name type="common">Peruvian cotton</name>
    <name type="synonym">Gossypium klotzschianum subsp. raimondii</name>
    <dbReference type="NCBI Taxonomy" id="29730"/>
    <lineage>
        <taxon>Eukaryota</taxon>
        <taxon>Viridiplantae</taxon>
        <taxon>Streptophyta</taxon>
        <taxon>Embryophyta</taxon>
        <taxon>Tracheophyta</taxon>
        <taxon>Spermatophyta</taxon>
        <taxon>Magnoliopsida</taxon>
        <taxon>eudicotyledons</taxon>
        <taxon>Gunneridae</taxon>
        <taxon>Pentapetalae</taxon>
        <taxon>rosids</taxon>
        <taxon>malvids</taxon>
        <taxon>Malvales</taxon>
        <taxon>Malvaceae</taxon>
        <taxon>Malvoideae</taxon>
        <taxon>Gossypium</taxon>
    </lineage>
</organism>
<dbReference type="InterPro" id="IPR000717">
    <property type="entry name" value="PCI_dom"/>
</dbReference>
<evidence type="ECO:0000259" key="8">
    <source>
        <dbReference type="PROSITE" id="PS50250"/>
    </source>
</evidence>
<evidence type="ECO:0000256" key="6">
    <source>
        <dbReference type="ARBA" id="ARBA00022790"/>
    </source>
</evidence>
<name>A0A0D2SRU3_GOSRA</name>
<dbReference type="KEGG" id="gra:105798428"/>
<evidence type="ECO:0000313" key="9">
    <source>
        <dbReference type="EMBL" id="KJB33950.1"/>
    </source>
</evidence>
<dbReference type="FunFam" id="1.10.10.10:FF:000354">
    <property type="entry name" value="COP9 signalosome complex subunit 3"/>
    <property type="match status" value="1"/>
</dbReference>
<keyword evidence="6" id="KW-0736">Signalosome</keyword>
<gene>
    <name evidence="9" type="ORF">B456_006G040000</name>
</gene>
<dbReference type="GO" id="GO:0005737">
    <property type="term" value="C:cytoplasm"/>
    <property type="evidence" value="ECO:0007669"/>
    <property type="project" value="UniProtKB-SubCell"/>
</dbReference>
<evidence type="ECO:0000313" key="10">
    <source>
        <dbReference type="Proteomes" id="UP000032304"/>
    </source>
</evidence>
<protein>
    <recommendedName>
        <fullName evidence="4">COP9 signalosome complex subunit 3</fullName>
    </recommendedName>
</protein>
<dbReference type="InterPro" id="IPR036390">
    <property type="entry name" value="WH_DNA-bd_sf"/>
</dbReference>
<sequence length="424" mass="48080">MNSVEGLVNQIQGLSTTASDVLSLQNLLKQADDSLHAESTRLLPFLDQLDPSKHSLGYLYFLEACTAGPVTKEQAGSYVLMIARFITSCIAEQIRLAPDKFITVCKRFKDQVLLLEEPLRGVAPMLTAIRKLQSSSEHLTALHPEFLLLCLLSRCYKAGLSILEEDVFEVDQPRDLFLFCYYGGMISIGKKWFRKALELLHNVVTAPMSTVNAIAVEAFKKYILVSLIHHGQSPTNLPKYASSVAQRNLKNLCQPYIELANSYSNGKIADIETYVEANKDKFESDNNLGLVKQAVSSMYKRNIQRLTQTYLTLSLQDIANRVQLNSPKEAEMHVLQMIKDGEIYATINQKDGMVRFLEDPEQYKTCEMIEHIDSSIQRLMTLSKKLNGVDELMSCDPLYLLKAGRERQRFDFDDFDNVPQRFNI</sequence>
<keyword evidence="7" id="KW-0539">Nucleus</keyword>
<dbReference type="STRING" id="29730.A0A0D2SRU3"/>
<comment type="subcellular location">
    <subcellularLocation>
        <location evidence="2">Cytoplasm</location>
    </subcellularLocation>
    <subcellularLocation>
        <location evidence="1">Nucleus</location>
    </subcellularLocation>
</comment>
<reference evidence="9 10" key="1">
    <citation type="journal article" date="2012" name="Nature">
        <title>Repeated polyploidization of Gossypium genomes and the evolution of spinnable cotton fibres.</title>
        <authorList>
            <person name="Paterson A.H."/>
            <person name="Wendel J.F."/>
            <person name="Gundlach H."/>
            <person name="Guo H."/>
            <person name="Jenkins J."/>
            <person name="Jin D."/>
            <person name="Llewellyn D."/>
            <person name="Showmaker K.C."/>
            <person name="Shu S."/>
            <person name="Udall J."/>
            <person name="Yoo M.J."/>
            <person name="Byers R."/>
            <person name="Chen W."/>
            <person name="Doron-Faigenboim A."/>
            <person name="Duke M.V."/>
            <person name="Gong L."/>
            <person name="Grimwood J."/>
            <person name="Grover C."/>
            <person name="Grupp K."/>
            <person name="Hu G."/>
            <person name="Lee T.H."/>
            <person name="Li J."/>
            <person name="Lin L."/>
            <person name="Liu T."/>
            <person name="Marler B.S."/>
            <person name="Page J.T."/>
            <person name="Roberts A.W."/>
            <person name="Romanel E."/>
            <person name="Sanders W.S."/>
            <person name="Szadkowski E."/>
            <person name="Tan X."/>
            <person name="Tang H."/>
            <person name="Xu C."/>
            <person name="Wang J."/>
            <person name="Wang Z."/>
            <person name="Zhang D."/>
            <person name="Zhang L."/>
            <person name="Ashrafi H."/>
            <person name="Bedon F."/>
            <person name="Bowers J.E."/>
            <person name="Brubaker C.L."/>
            <person name="Chee P.W."/>
            <person name="Das S."/>
            <person name="Gingle A.R."/>
            <person name="Haigler C.H."/>
            <person name="Harker D."/>
            <person name="Hoffmann L.V."/>
            <person name="Hovav R."/>
            <person name="Jones D.C."/>
            <person name="Lemke C."/>
            <person name="Mansoor S."/>
            <person name="ur Rahman M."/>
            <person name="Rainville L.N."/>
            <person name="Rambani A."/>
            <person name="Reddy U.K."/>
            <person name="Rong J.K."/>
            <person name="Saranga Y."/>
            <person name="Scheffler B.E."/>
            <person name="Scheffler J.A."/>
            <person name="Stelly D.M."/>
            <person name="Triplett B.A."/>
            <person name="Van Deynze A."/>
            <person name="Vaslin M.F."/>
            <person name="Waghmare V.N."/>
            <person name="Walford S.A."/>
            <person name="Wright R.J."/>
            <person name="Zaki E.A."/>
            <person name="Zhang T."/>
            <person name="Dennis E.S."/>
            <person name="Mayer K.F."/>
            <person name="Peterson D.G."/>
            <person name="Rokhsar D.S."/>
            <person name="Wang X."/>
            <person name="Schmutz J."/>
        </authorList>
    </citation>
    <scope>NUCLEOTIDE SEQUENCE [LARGE SCALE GENOMIC DNA]</scope>
</reference>
<dbReference type="Proteomes" id="UP000032304">
    <property type="component" value="Chromosome 6"/>
</dbReference>
<feature type="domain" description="PCI" evidence="8">
    <location>
        <begin position="192"/>
        <end position="361"/>
    </location>
</feature>
<dbReference type="EMBL" id="CM001745">
    <property type="protein sequence ID" value="KJB33950.1"/>
    <property type="molecule type" value="Genomic_DNA"/>
</dbReference>
<dbReference type="OrthoDB" id="29061at2759"/>
<dbReference type="SUPFAM" id="SSF46785">
    <property type="entry name" value="Winged helix' DNA-binding domain"/>
    <property type="match status" value="1"/>
</dbReference>
<dbReference type="Pfam" id="PF01399">
    <property type="entry name" value="PCI"/>
    <property type="match status" value="1"/>
</dbReference>
<dbReference type="PROSITE" id="PS50250">
    <property type="entry name" value="PCI"/>
    <property type="match status" value="1"/>
</dbReference>
<dbReference type="GO" id="GO:0006511">
    <property type="term" value="P:ubiquitin-dependent protein catabolic process"/>
    <property type="evidence" value="ECO:0007669"/>
    <property type="project" value="TreeGrafter"/>
</dbReference>
<dbReference type="SMART" id="SM00088">
    <property type="entry name" value="PINT"/>
    <property type="match status" value="1"/>
</dbReference>
<dbReference type="PANTHER" id="PTHR10758">
    <property type="entry name" value="26S PROTEASOME NON-ATPASE REGULATORY SUBUNIT 3/COP9 SIGNALOSOME COMPLEX SUBUNIT 3"/>
    <property type="match status" value="1"/>
</dbReference>
<dbReference type="Gramene" id="KJB33950">
    <property type="protein sequence ID" value="KJB33950"/>
    <property type="gene ID" value="B456_006G040000"/>
</dbReference>
<dbReference type="InterPro" id="IPR055089">
    <property type="entry name" value="COP9_N"/>
</dbReference>
<comment type="similarity">
    <text evidence="3">Belongs to the CSN3 family.</text>
</comment>
<dbReference type="GO" id="GO:0008180">
    <property type="term" value="C:COP9 signalosome"/>
    <property type="evidence" value="ECO:0007669"/>
    <property type="project" value="UniProtKB-KW"/>
</dbReference>
<dbReference type="InterPro" id="IPR050756">
    <property type="entry name" value="CSN3"/>
</dbReference>
<evidence type="ECO:0000256" key="3">
    <source>
        <dbReference type="ARBA" id="ARBA00007084"/>
    </source>
</evidence>
<evidence type="ECO:0000256" key="1">
    <source>
        <dbReference type="ARBA" id="ARBA00004123"/>
    </source>
</evidence>